<dbReference type="AlphaFoldDB" id="A0A4U6X142"/>
<reference evidence="2 3" key="1">
    <citation type="journal article" date="2019" name="PLoS ONE">
        <title>Comparative genome analysis indicates high evolutionary potential of pathogenicity genes in Colletotrichum tanaceti.</title>
        <authorList>
            <person name="Lelwala R.V."/>
            <person name="Korhonen P.K."/>
            <person name="Young N.D."/>
            <person name="Scott J.B."/>
            <person name="Ades P.A."/>
            <person name="Gasser R.B."/>
            <person name="Taylor P.W.J."/>
        </authorList>
    </citation>
    <scope>NUCLEOTIDE SEQUENCE [LARGE SCALE GENOMIC DNA]</scope>
    <source>
        <strain evidence="2">BRIP57314</strain>
    </source>
</reference>
<comment type="similarity">
    <text evidence="1">Belongs to the methyltransferase superfamily. LaeA methyltransferase family.</text>
</comment>
<comment type="caution">
    <text evidence="2">The sequence shown here is derived from an EMBL/GenBank/DDBJ whole genome shotgun (WGS) entry which is preliminary data.</text>
</comment>
<dbReference type="Gene3D" id="3.40.50.150">
    <property type="entry name" value="Vaccinia Virus protein VP39"/>
    <property type="match status" value="1"/>
</dbReference>
<dbReference type="Proteomes" id="UP000310108">
    <property type="component" value="Unassembled WGS sequence"/>
</dbReference>
<dbReference type="EMBL" id="PJEX01000620">
    <property type="protein sequence ID" value="TKW49088.1"/>
    <property type="molecule type" value="Genomic_DNA"/>
</dbReference>
<organism evidence="2 3">
    <name type="scientific">Colletotrichum tanaceti</name>
    <dbReference type="NCBI Taxonomy" id="1306861"/>
    <lineage>
        <taxon>Eukaryota</taxon>
        <taxon>Fungi</taxon>
        <taxon>Dikarya</taxon>
        <taxon>Ascomycota</taxon>
        <taxon>Pezizomycotina</taxon>
        <taxon>Sordariomycetes</taxon>
        <taxon>Hypocreomycetidae</taxon>
        <taxon>Glomerellales</taxon>
        <taxon>Glomerellaceae</taxon>
        <taxon>Colletotrichum</taxon>
        <taxon>Colletotrichum destructivum species complex</taxon>
    </lineage>
</organism>
<dbReference type="OrthoDB" id="2013972at2759"/>
<dbReference type="SUPFAM" id="SSF53335">
    <property type="entry name" value="S-adenosyl-L-methionine-dependent methyltransferases"/>
    <property type="match status" value="1"/>
</dbReference>
<name>A0A4U6X142_9PEZI</name>
<dbReference type="Pfam" id="PF13489">
    <property type="entry name" value="Methyltransf_23"/>
    <property type="match status" value="1"/>
</dbReference>
<proteinExistence type="inferred from homology"/>
<dbReference type="GO" id="GO:0008168">
    <property type="term" value="F:methyltransferase activity"/>
    <property type="evidence" value="ECO:0007669"/>
    <property type="project" value="TreeGrafter"/>
</dbReference>
<dbReference type="PANTHER" id="PTHR43591:SF10">
    <property type="entry name" value="ABC TRANSMEMBRANE TYPE-1 DOMAIN-CONTAINING PROTEIN-RELATED"/>
    <property type="match status" value="1"/>
</dbReference>
<dbReference type="CDD" id="cd02440">
    <property type="entry name" value="AdoMet_MTases"/>
    <property type="match status" value="1"/>
</dbReference>
<evidence type="ECO:0000313" key="2">
    <source>
        <dbReference type="EMBL" id="TKW49088.1"/>
    </source>
</evidence>
<dbReference type="STRING" id="1306861.A0A4U6X142"/>
<dbReference type="PANTHER" id="PTHR43591">
    <property type="entry name" value="METHYLTRANSFERASE"/>
    <property type="match status" value="1"/>
</dbReference>
<evidence type="ECO:0000256" key="1">
    <source>
        <dbReference type="ARBA" id="ARBA00038158"/>
    </source>
</evidence>
<keyword evidence="3" id="KW-1185">Reference proteome</keyword>
<gene>
    <name evidence="2" type="ORF">CTA1_8168</name>
</gene>
<protein>
    <recommendedName>
        <fullName evidence="4">Methyltransferase domain-containing protein</fullName>
    </recommendedName>
</protein>
<accession>A0A4U6X142</accession>
<dbReference type="InterPro" id="IPR029063">
    <property type="entry name" value="SAM-dependent_MTases_sf"/>
</dbReference>
<sequence length="475" mass="52849">MTPTKSTGSLAVFDMALLVSISPGSLPSPLLGRRLERRGVSTTRVQSQPLSHQRAPPIHHSLVQKLEHVPFSRFILGDLNPAGVIHLSGRYLLGWLPSTIYTETVRLVKSGLRYHLGPASMADTPGMAALHPDEPDEAVEVDEGFVSDDESTMDDRITRYTRSLSSSVVDYPEEYGRRYHAFRPGTYAFPNDEIELCRLDMAHALMVRAIGDRLYLAPLERNKVHRILDIGTGTGVLLMIVVSCQGAIEMGDTFENAEVIGSDLSAVQPEWVPSNVKFEFDDVESPWVGHKKFDYIMCRYMAGSIADWPGLIENIYDHLSPGGWAEFQDMSTEYYSDDGTYTARHATYAWNQTFVRTLRAVGRDPCPGPQLEGWVRAHGGFGRVSHQRFKTPIGPWARDGHLRGQGMLNLAQILEGLEGFSMKLFCGVLAWPEDKVQALLAAVRHELKCGAFHAMLDLHTVYGQKPLRADSPADD</sequence>
<evidence type="ECO:0008006" key="4">
    <source>
        <dbReference type="Google" id="ProtNLM"/>
    </source>
</evidence>
<evidence type="ECO:0000313" key="3">
    <source>
        <dbReference type="Proteomes" id="UP000310108"/>
    </source>
</evidence>